<gene>
    <name evidence="1" type="ORF">AM231_17615</name>
</gene>
<keyword evidence="2" id="KW-1185">Reference proteome</keyword>
<protein>
    <submittedName>
        <fullName evidence="1">Uncharacterized protein</fullName>
    </submittedName>
</protein>
<dbReference type="Gene3D" id="2.60.20.10">
    <property type="entry name" value="Crystallins"/>
    <property type="match status" value="1"/>
</dbReference>
<evidence type="ECO:0000313" key="2">
    <source>
        <dbReference type="Proteomes" id="UP000036932"/>
    </source>
</evidence>
<name>A0A0M1NJ72_9BACL</name>
<accession>A0A0M1NJ72</accession>
<dbReference type="InterPro" id="IPR011024">
    <property type="entry name" value="G_crystallin-like"/>
</dbReference>
<evidence type="ECO:0000313" key="1">
    <source>
        <dbReference type="EMBL" id="KOR82167.1"/>
    </source>
</evidence>
<dbReference type="AlphaFoldDB" id="A0A0M1NJ72"/>
<dbReference type="RefSeq" id="WP_054403844.1">
    <property type="nucleotide sequence ID" value="NZ_LIUT01000003.1"/>
</dbReference>
<dbReference type="EMBL" id="LIUT01000003">
    <property type="protein sequence ID" value="KOR82167.1"/>
    <property type="molecule type" value="Genomic_DNA"/>
</dbReference>
<organism evidence="1 2">
    <name type="scientific">Paenibacillus solani</name>
    <dbReference type="NCBI Taxonomy" id="1705565"/>
    <lineage>
        <taxon>Bacteria</taxon>
        <taxon>Bacillati</taxon>
        <taxon>Bacillota</taxon>
        <taxon>Bacilli</taxon>
        <taxon>Bacillales</taxon>
        <taxon>Paenibacillaceae</taxon>
        <taxon>Paenibacillus</taxon>
    </lineage>
</organism>
<proteinExistence type="predicted"/>
<dbReference type="Proteomes" id="UP000036932">
    <property type="component" value="Unassembled WGS sequence"/>
</dbReference>
<sequence length="123" mass="14218">MMKASISQVLFPRLALFRNEFYRGRRFVVRGNVGIRNLERAFGEIESLRFFSTNPNATLVLFSEPNFRGRIRVFRGNTNIGDLDDIIRGEEPESIISSNRRLTLAQIREIRNTGELPNGFRTI</sequence>
<dbReference type="PATRIC" id="fig|1705565.3.peg.5455"/>
<comment type="caution">
    <text evidence="1">The sequence shown here is derived from an EMBL/GenBank/DDBJ whole genome shotgun (WGS) entry which is preliminary data.</text>
</comment>
<dbReference type="SUPFAM" id="SSF49695">
    <property type="entry name" value="gamma-Crystallin-like"/>
    <property type="match status" value="1"/>
</dbReference>
<reference evidence="2" key="1">
    <citation type="submission" date="2015-08" db="EMBL/GenBank/DDBJ databases">
        <title>Genome sequencing project for genomic taxonomy and phylogenomics of Bacillus-like bacteria.</title>
        <authorList>
            <person name="Liu B."/>
            <person name="Wang J."/>
            <person name="Zhu Y."/>
            <person name="Liu G."/>
            <person name="Chen Q."/>
            <person name="Chen Z."/>
            <person name="Lan J."/>
            <person name="Che J."/>
            <person name="Ge C."/>
            <person name="Shi H."/>
            <person name="Pan Z."/>
            <person name="Liu X."/>
        </authorList>
    </citation>
    <scope>NUCLEOTIDE SEQUENCE [LARGE SCALE GENOMIC DNA]</scope>
    <source>
        <strain evidence="2">FJAT-22460</strain>
    </source>
</reference>